<dbReference type="SUPFAM" id="SSF51556">
    <property type="entry name" value="Metallo-dependent hydrolases"/>
    <property type="match status" value="1"/>
</dbReference>
<reference evidence="3 4" key="1">
    <citation type="submission" date="2022-06" db="EMBL/GenBank/DDBJ databases">
        <title>Haloarcula sp. a new haloarchaeum isolate from saline soil.</title>
        <authorList>
            <person name="Strakova D."/>
            <person name="Galisteo C."/>
            <person name="Sanchez-Porro C."/>
            <person name="Ventosa A."/>
        </authorList>
    </citation>
    <scope>NUCLEOTIDE SEQUENCE [LARGE SCALE GENOMIC DNA]</scope>
    <source>
        <strain evidence="3 4">S1CR25-12</strain>
    </source>
</reference>
<keyword evidence="4" id="KW-1185">Reference proteome</keyword>
<accession>A0ABU2FFK9</accession>
<evidence type="ECO:0000256" key="1">
    <source>
        <dbReference type="SAM" id="MobiDB-lite"/>
    </source>
</evidence>
<dbReference type="InterPro" id="IPR006311">
    <property type="entry name" value="TAT_signal"/>
</dbReference>
<organism evidence="3 4">
    <name type="scientific">Haloarcula saliterrae</name>
    <dbReference type="NCBI Taxonomy" id="2950534"/>
    <lineage>
        <taxon>Archaea</taxon>
        <taxon>Methanobacteriati</taxon>
        <taxon>Methanobacteriota</taxon>
        <taxon>Stenosarchaea group</taxon>
        <taxon>Halobacteria</taxon>
        <taxon>Halobacteriales</taxon>
        <taxon>Haloarculaceae</taxon>
        <taxon>Haloarcula</taxon>
    </lineage>
</organism>
<dbReference type="Pfam" id="PF10518">
    <property type="entry name" value="TAT_signal"/>
    <property type="match status" value="1"/>
</dbReference>
<dbReference type="PANTHER" id="PTHR43794:SF5">
    <property type="entry name" value="CHLOROHYDROLASE FAMILY PROTEIN"/>
    <property type="match status" value="1"/>
</dbReference>
<proteinExistence type="predicted"/>
<comment type="caution">
    <text evidence="3">The sequence shown here is derived from an EMBL/GenBank/DDBJ whole genome shotgun (WGS) entry which is preliminary data.</text>
</comment>
<dbReference type="InterPro" id="IPR050287">
    <property type="entry name" value="MTA/SAH_deaminase"/>
</dbReference>
<dbReference type="PROSITE" id="PS51318">
    <property type="entry name" value="TAT"/>
    <property type="match status" value="1"/>
</dbReference>
<protein>
    <submittedName>
        <fullName evidence="3">Amidohydrolase family protein</fullName>
    </submittedName>
</protein>
<dbReference type="Pfam" id="PF01979">
    <property type="entry name" value="Amidohydro_1"/>
    <property type="match status" value="1"/>
</dbReference>
<dbReference type="InterPro" id="IPR011059">
    <property type="entry name" value="Metal-dep_hydrolase_composite"/>
</dbReference>
<feature type="compositionally biased region" description="Polar residues" evidence="1">
    <location>
        <begin position="60"/>
        <end position="95"/>
    </location>
</feature>
<feature type="region of interest" description="Disordered" evidence="1">
    <location>
        <begin position="56"/>
        <end position="100"/>
    </location>
</feature>
<dbReference type="EMBL" id="JAMQON010000005">
    <property type="protein sequence ID" value="MDS0261022.1"/>
    <property type="molecule type" value="Genomic_DNA"/>
</dbReference>
<dbReference type="Proteomes" id="UP001259659">
    <property type="component" value="Unassembled WGS sequence"/>
</dbReference>
<name>A0ABU2FFK9_9EURY</name>
<feature type="domain" description="Amidohydrolase-related" evidence="2">
    <location>
        <begin position="130"/>
        <end position="434"/>
    </location>
</feature>
<gene>
    <name evidence="3" type="ORF">NDI56_16605</name>
</gene>
<dbReference type="RefSeq" id="WP_310920810.1">
    <property type="nucleotide sequence ID" value="NZ_JAMQON010000005.1"/>
</dbReference>
<dbReference type="Gene3D" id="3.20.20.140">
    <property type="entry name" value="Metal-dependent hydrolases"/>
    <property type="match status" value="2"/>
</dbReference>
<dbReference type="InterPro" id="IPR019546">
    <property type="entry name" value="TAT_signal_bac_arc"/>
</dbReference>
<dbReference type="Gene3D" id="2.30.40.10">
    <property type="entry name" value="Urease, subunit C, domain 1"/>
    <property type="match status" value="2"/>
</dbReference>
<dbReference type="NCBIfam" id="TIGR01409">
    <property type="entry name" value="TAT_signal_seq"/>
    <property type="match status" value="1"/>
</dbReference>
<evidence type="ECO:0000313" key="4">
    <source>
        <dbReference type="Proteomes" id="UP001259659"/>
    </source>
</evidence>
<evidence type="ECO:0000259" key="2">
    <source>
        <dbReference type="Pfam" id="PF01979"/>
    </source>
</evidence>
<dbReference type="PANTHER" id="PTHR43794">
    <property type="entry name" value="AMINOHYDROLASE SSNA-RELATED"/>
    <property type="match status" value="1"/>
</dbReference>
<sequence length="437" mass="47414">MSDEASRCGCRRVHGRNLDEDMQRRLQRVYAPEELPDRRQFLKALGGVAAAGAFAGCSGPSDTSSPTAVSTATEPGTETASVDQSQADQPTTVSGTIAVGPSMETIEGTLEIVDGRIESITEEGVESNDIIVPAFVNPHTHITDATAKDGERARNYSWYELFIDPGLKSEINSSATREEKRAAMAATMEFMAASGTGTFVDFKEEGIQGIDDLNTVDQQEPVDAVGLLTGPIDEEADLEAEIENADGYNTYAPYGEQAERARDICADLGKVFALHSGEPSPDDIDASLALNPDYTSHMVQAREQDYQTLADNDIGVAALPRSNLVILDELPPLERLHEATTVALGTDNVMLNAASMLREMEFTSKLFDFTPTEVLQMATINGARLSKRGDEIGSLDEGKRARLTVFRTDRELQNVVDPIAGIVRRATARDVRRTILR</sequence>
<evidence type="ECO:0000313" key="3">
    <source>
        <dbReference type="EMBL" id="MDS0261022.1"/>
    </source>
</evidence>
<dbReference type="SUPFAM" id="SSF51338">
    <property type="entry name" value="Composite domain of metallo-dependent hydrolases"/>
    <property type="match status" value="1"/>
</dbReference>
<dbReference type="InterPro" id="IPR006680">
    <property type="entry name" value="Amidohydro-rel"/>
</dbReference>
<dbReference type="InterPro" id="IPR032466">
    <property type="entry name" value="Metal_Hydrolase"/>
</dbReference>